<sequence length="86" mass="9894">MPWVGNEYRGTVEEIVADFTYDRYGQEYEELHASLLDLVKAARWQAAQELTELADNLPDPMGRNFYTGMGVAHAAQWLNPYEEDPK</sequence>
<accession>A0A0K1Y9Q1</accession>
<dbReference type="KEGG" id="vg:26634871"/>
<dbReference type="GeneID" id="26634871"/>
<evidence type="ECO:0000313" key="2">
    <source>
        <dbReference type="Proteomes" id="UP000204170"/>
    </source>
</evidence>
<dbReference type="OrthoDB" id="24458at10239"/>
<keyword evidence="2" id="KW-1185">Reference proteome</keyword>
<name>A0A0K1Y9Q1_9CAUD</name>
<dbReference type="Proteomes" id="UP000204170">
    <property type="component" value="Segment"/>
</dbReference>
<reference evidence="1 2" key="1">
    <citation type="journal article" date="2016" name="Genome Announc.">
        <title>Genome Sequences of Streptomyces Phages Amela and Verse.</title>
        <authorList>
            <person name="Layton S.R."/>
            <person name="Hemenway R.M."/>
            <person name="Munyoki C.M."/>
            <person name="Barnes E.B."/>
            <person name="Barnett S.E."/>
            <person name="Bond A.M."/>
            <person name="Narvaez J.M."/>
            <person name="Sirisakd C.D."/>
            <person name="Smith B.R."/>
            <person name="Swain J."/>
            <person name="Syed O."/>
            <person name="Bowman C.A."/>
            <person name="Russell D.A."/>
            <person name="Bhuiyan S."/>
            <person name="Donegan-Quick R."/>
            <person name="Benjamin R.C."/>
            <person name="Hughes L.E."/>
        </authorList>
    </citation>
    <scope>NUCLEOTIDE SEQUENCE [LARGE SCALE GENOMIC DNA]</scope>
</reference>
<proteinExistence type="predicted"/>
<protein>
    <submittedName>
        <fullName evidence="1">Uncharacterized protein</fullName>
    </submittedName>
</protein>
<dbReference type="EMBL" id="KT186228">
    <property type="protein sequence ID" value="AKY03817.1"/>
    <property type="molecule type" value="Genomic_DNA"/>
</dbReference>
<dbReference type="RefSeq" id="YP_009208340.1">
    <property type="nucleotide sequence ID" value="NC_028904.1"/>
</dbReference>
<organism evidence="1 2">
    <name type="scientific">Streptomyces phage Amela</name>
    <dbReference type="NCBI Taxonomy" id="1673877"/>
    <lineage>
        <taxon>Viruses</taxon>
        <taxon>Duplodnaviria</taxon>
        <taxon>Heunggongvirae</taxon>
        <taxon>Uroviricota</taxon>
        <taxon>Caudoviricetes</taxon>
        <taxon>Arquatrovirinae</taxon>
        <taxon>Camvirus</taxon>
        <taxon>Camvirus amela</taxon>
    </lineage>
</organism>
<evidence type="ECO:0000313" key="1">
    <source>
        <dbReference type="EMBL" id="AKY03817.1"/>
    </source>
</evidence>
<gene>
    <name evidence="1" type="ORF">SEA_AMELA_62</name>
</gene>